<proteinExistence type="predicted"/>
<organism evidence="1">
    <name type="scientific">mine drainage metagenome</name>
    <dbReference type="NCBI Taxonomy" id="410659"/>
    <lineage>
        <taxon>unclassified sequences</taxon>
        <taxon>metagenomes</taxon>
        <taxon>ecological metagenomes</taxon>
    </lineage>
</organism>
<gene>
    <name evidence="1" type="ORF">GALL_486630</name>
</gene>
<sequence>MKLLYHYYNQKAKEAGMSNEWVSSAVVDPSITPASLESRRQSVTKIQF</sequence>
<protein>
    <submittedName>
        <fullName evidence="1">Uncharacterized protein</fullName>
    </submittedName>
</protein>
<reference evidence="1" key="1">
    <citation type="submission" date="2016-10" db="EMBL/GenBank/DDBJ databases">
        <title>Sequence of Gallionella enrichment culture.</title>
        <authorList>
            <person name="Poehlein A."/>
            <person name="Muehling M."/>
            <person name="Daniel R."/>
        </authorList>
    </citation>
    <scope>NUCLEOTIDE SEQUENCE</scope>
</reference>
<name>A0A1J5PED8_9ZZZZ</name>
<comment type="caution">
    <text evidence="1">The sequence shown here is derived from an EMBL/GenBank/DDBJ whole genome shotgun (WGS) entry which is preliminary data.</text>
</comment>
<dbReference type="EMBL" id="MLJW01004564">
    <property type="protein sequence ID" value="OIQ69734.1"/>
    <property type="molecule type" value="Genomic_DNA"/>
</dbReference>
<accession>A0A1J5PED8</accession>
<evidence type="ECO:0000313" key="1">
    <source>
        <dbReference type="EMBL" id="OIQ69734.1"/>
    </source>
</evidence>
<dbReference type="AlphaFoldDB" id="A0A1J5PED8"/>